<comment type="similarity">
    <text evidence="2 8">Belongs to the Mediator complex subunit 6 family.</text>
</comment>
<evidence type="ECO:0000256" key="7">
    <source>
        <dbReference type="ARBA" id="ARBA00031259"/>
    </source>
</evidence>
<evidence type="ECO:0000256" key="9">
    <source>
        <dbReference type="SAM" id="MobiDB-lite"/>
    </source>
</evidence>
<dbReference type="PANTHER" id="PTHR13104">
    <property type="entry name" value="MED-6-RELATED"/>
    <property type="match status" value="1"/>
</dbReference>
<name>A0AAD5TEY3_9FUNG</name>
<protein>
    <recommendedName>
        <fullName evidence="3 8">Mediator of RNA polymerase II transcription subunit 6</fullName>
    </recommendedName>
    <alternativeName>
        <fullName evidence="7 8">Mediator complex subunit 6</fullName>
    </alternativeName>
</protein>
<evidence type="ECO:0000256" key="8">
    <source>
        <dbReference type="RuleBase" id="RU364143"/>
    </source>
</evidence>
<comment type="subcellular location">
    <subcellularLocation>
        <location evidence="1 8">Nucleus</location>
    </subcellularLocation>
</comment>
<keyword evidence="6 8" id="KW-0539">Nucleus</keyword>
<evidence type="ECO:0000256" key="2">
    <source>
        <dbReference type="ARBA" id="ARBA00007526"/>
    </source>
</evidence>
<dbReference type="GO" id="GO:0016592">
    <property type="term" value="C:mediator complex"/>
    <property type="evidence" value="ECO:0007669"/>
    <property type="project" value="InterPro"/>
</dbReference>
<dbReference type="InterPro" id="IPR038566">
    <property type="entry name" value="Mediator_Med6_sf"/>
</dbReference>
<proteinExistence type="inferred from homology"/>
<gene>
    <name evidence="8 10" type="primary">MED6</name>
    <name evidence="10" type="ORF">HDU87_008131</name>
</gene>
<dbReference type="Pfam" id="PF04934">
    <property type="entry name" value="Med6"/>
    <property type="match status" value="1"/>
</dbReference>
<keyword evidence="4 8" id="KW-0805">Transcription regulation</keyword>
<keyword evidence="11" id="KW-1185">Reference proteome</keyword>
<evidence type="ECO:0000313" key="11">
    <source>
        <dbReference type="Proteomes" id="UP001212152"/>
    </source>
</evidence>
<dbReference type="InterPro" id="IPR007018">
    <property type="entry name" value="Mediator_Med6"/>
</dbReference>
<feature type="region of interest" description="Disordered" evidence="9">
    <location>
        <begin position="199"/>
        <end position="220"/>
    </location>
</feature>
<evidence type="ECO:0000256" key="1">
    <source>
        <dbReference type="ARBA" id="ARBA00004123"/>
    </source>
</evidence>
<keyword evidence="5 8" id="KW-0804">Transcription</keyword>
<keyword evidence="8" id="KW-0010">Activator</keyword>
<dbReference type="Gene3D" id="3.10.450.580">
    <property type="entry name" value="Mediator complex, subunit Med6"/>
    <property type="match status" value="1"/>
</dbReference>
<sequence length="271" mass="29254">MAAADDTDLTQVSWKDTAFIQQHGLNEHSIMPYFALSQFYDRSSLNEQIAMQARFNQLEAATLDKRQMTGIDYELAFASLAPPSLFIITKSMRRSPTHTDLLGAYYIIEGTIYQAPDCNALVSNRVLNSLHFVQKAFADLQNAARYQPAVGHFWESDEKAFAKATAALVADDNGLDDDDEMTPGDDIVVGVEGLTARSDAGSSVKAERRPLGGRPTRFLGDSADDRRRAGAFAASLDAAIGVTWSVAIEAPDACALQEGDAQSLAPTGDAA</sequence>
<comment type="function">
    <text evidence="8">Component of the Mediator complex, a coactivator involved in the regulated transcription of nearly all RNA polymerase II-dependent genes. Mediator functions as a bridge to convey information from gene-specific regulatory proteins to the basal RNA polymerase II transcription machinery. Mediator is recruited to promoters by direct interactions with regulatory proteins and serves as a scaffold for the assembly of a functional preinitiation complex with RNA polymerase II and the general transcription factors.</text>
</comment>
<dbReference type="AlphaFoldDB" id="A0AAD5TEY3"/>
<accession>A0AAD5TEY3</accession>
<reference evidence="10" key="1">
    <citation type="submission" date="2020-05" db="EMBL/GenBank/DDBJ databases">
        <title>Phylogenomic resolution of chytrid fungi.</title>
        <authorList>
            <person name="Stajich J.E."/>
            <person name="Amses K."/>
            <person name="Simmons R."/>
            <person name="Seto K."/>
            <person name="Myers J."/>
            <person name="Bonds A."/>
            <person name="Quandt C.A."/>
            <person name="Barry K."/>
            <person name="Liu P."/>
            <person name="Grigoriev I."/>
            <person name="Longcore J.E."/>
            <person name="James T.Y."/>
        </authorList>
    </citation>
    <scope>NUCLEOTIDE SEQUENCE</scope>
    <source>
        <strain evidence="10">JEL0379</strain>
    </source>
</reference>
<evidence type="ECO:0000256" key="6">
    <source>
        <dbReference type="ARBA" id="ARBA00023242"/>
    </source>
</evidence>
<dbReference type="EMBL" id="JADGJQ010000080">
    <property type="protein sequence ID" value="KAJ3172271.1"/>
    <property type="molecule type" value="Genomic_DNA"/>
</dbReference>
<dbReference type="GO" id="GO:0006357">
    <property type="term" value="P:regulation of transcription by RNA polymerase II"/>
    <property type="evidence" value="ECO:0007669"/>
    <property type="project" value="InterPro"/>
</dbReference>
<evidence type="ECO:0000256" key="4">
    <source>
        <dbReference type="ARBA" id="ARBA00023015"/>
    </source>
</evidence>
<comment type="subunit">
    <text evidence="8">Component of the Mediator complex.</text>
</comment>
<evidence type="ECO:0000313" key="10">
    <source>
        <dbReference type="EMBL" id="KAJ3172271.1"/>
    </source>
</evidence>
<organism evidence="10 11">
    <name type="scientific">Geranomyces variabilis</name>
    <dbReference type="NCBI Taxonomy" id="109894"/>
    <lineage>
        <taxon>Eukaryota</taxon>
        <taxon>Fungi</taxon>
        <taxon>Fungi incertae sedis</taxon>
        <taxon>Chytridiomycota</taxon>
        <taxon>Chytridiomycota incertae sedis</taxon>
        <taxon>Chytridiomycetes</taxon>
        <taxon>Spizellomycetales</taxon>
        <taxon>Powellomycetaceae</taxon>
        <taxon>Geranomyces</taxon>
    </lineage>
</organism>
<dbReference type="GO" id="GO:0003712">
    <property type="term" value="F:transcription coregulator activity"/>
    <property type="evidence" value="ECO:0007669"/>
    <property type="project" value="InterPro"/>
</dbReference>
<comment type="caution">
    <text evidence="10">The sequence shown here is derived from an EMBL/GenBank/DDBJ whole genome shotgun (WGS) entry which is preliminary data.</text>
</comment>
<evidence type="ECO:0000256" key="3">
    <source>
        <dbReference type="ARBA" id="ARBA00020634"/>
    </source>
</evidence>
<evidence type="ECO:0000256" key="5">
    <source>
        <dbReference type="ARBA" id="ARBA00023163"/>
    </source>
</evidence>
<dbReference type="Proteomes" id="UP001212152">
    <property type="component" value="Unassembled WGS sequence"/>
</dbReference>